<dbReference type="BioCyc" id="MAER449447:MAE_RS15140-MONOMER"/>
<dbReference type="HOGENOM" id="CLU_1376784_0_0_3"/>
<evidence type="ECO:0000313" key="1">
    <source>
        <dbReference type="EMBL" id="BAG03323.1"/>
    </source>
</evidence>
<gene>
    <name evidence="1" type="ordered locus">MAE_35010</name>
</gene>
<dbReference type="PaxDb" id="449447-MAE_35010"/>
<dbReference type="KEGG" id="mar:MAE_35010"/>
<dbReference type="STRING" id="449447.MAE_35010"/>
<sequence>MRRPPIKEIDLKMENTIINGLLAQLDNEQNSDRRAEIIRKLGEYPEPQVIKKLWDLRNNLESESDDFVQYEIKLSLRKVTNHPSININFFLDNLGVFQSKDNNSQAPKVLIDADLIEEFLLRNQTTLNREAARVMGLVLEGKINPYIGEMGLIQIWHSMKNLRLFGNCYAMDGGYKGWNPYIERHLAIFVNCFLSRAN</sequence>
<reference evidence="1 2" key="1">
    <citation type="journal article" date="2007" name="DNA Res.">
        <title>Complete genomic structure of the bloom-forming toxic cyanobacterium Microcystis aeruginosa NIES-843.</title>
        <authorList>
            <person name="Kaneko T."/>
            <person name="Nakajima N."/>
            <person name="Okamoto S."/>
            <person name="Suzuki I."/>
            <person name="Tanabe Y."/>
            <person name="Tamaoki M."/>
            <person name="Nakamura Y."/>
            <person name="Kasai F."/>
            <person name="Watanabe A."/>
            <person name="Kawashima K."/>
            <person name="Kishida Y."/>
            <person name="Ono A."/>
            <person name="Shimizu Y."/>
            <person name="Takahashi C."/>
            <person name="Minami C."/>
            <person name="Fujishiro T."/>
            <person name="Kohara M."/>
            <person name="Katoh M."/>
            <person name="Nakazaki N."/>
            <person name="Nakayama S."/>
            <person name="Yamada M."/>
            <person name="Tabata S."/>
            <person name="Watanabe M.M."/>
        </authorList>
    </citation>
    <scope>NUCLEOTIDE SEQUENCE [LARGE SCALE GENOMIC DNA]</scope>
    <source>
        <strain evidence="2">NIES-843 / IAM M-247</strain>
    </source>
</reference>
<organism evidence="1 2">
    <name type="scientific">Microcystis aeruginosa (strain NIES-843 / IAM M-2473)</name>
    <dbReference type="NCBI Taxonomy" id="449447"/>
    <lineage>
        <taxon>Bacteria</taxon>
        <taxon>Bacillati</taxon>
        <taxon>Cyanobacteriota</taxon>
        <taxon>Cyanophyceae</taxon>
        <taxon>Oscillatoriophycideae</taxon>
        <taxon>Chroococcales</taxon>
        <taxon>Microcystaceae</taxon>
        <taxon>Microcystis</taxon>
    </lineage>
</organism>
<dbReference type="PATRIC" id="fig|449447.4.peg.3165"/>
<protein>
    <submittedName>
        <fullName evidence="1">Uncharacterized protein</fullName>
    </submittedName>
</protein>
<dbReference type="EMBL" id="AP009552">
    <property type="protein sequence ID" value="BAG03323.1"/>
    <property type="molecule type" value="Genomic_DNA"/>
</dbReference>
<name>B0JMN8_MICAN</name>
<dbReference type="EnsemblBacteria" id="BAG03323">
    <property type="protein sequence ID" value="BAG03323"/>
    <property type="gene ID" value="MAE_35010"/>
</dbReference>
<accession>B0JMN8</accession>
<dbReference type="AlphaFoldDB" id="B0JMN8"/>
<evidence type="ECO:0000313" key="2">
    <source>
        <dbReference type="Proteomes" id="UP000001510"/>
    </source>
</evidence>
<keyword evidence="2" id="KW-1185">Reference proteome</keyword>
<proteinExistence type="predicted"/>
<dbReference type="Proteomes" id="UP000001510">
    <property type="component" value="Chromosome"/>
</dbReference>